<reference evidence="1 2" key="1">
    <citation type="submission" date="2024-02" db="EMBL/GenBank/DDBJ databases">
        <authorList>
            <person name="Chen Y."/>
            <person name="Shah S."/>
            <person name="Dougan E. K."/>
            <person name="Thang M."/>
            <person name="Chan C."/>
        </authorList>
    </citation>
    <scope>NUCLEOTIDE SEQUENCE [LARGE SCALE GENOMIC DNA]</scope>
</reference>
<evidence type="ECO:0000313" key="1">
    <source>
        <dbReference type="EMBL" id="CAK9024894.1"/>
    </source>
</evidence>
<proteinExistence type="predicted"/>
<protein>
    <submittedName>
        <fullName evidence="1">Uncharacterized protein</fullName>
    </submittedName>
</protein>
<dbReference type="Proteomes" id="UP001642464">
    <property type="component" value="Unassembled WGS sequence"/>
</dbReference>
<name>A0ABP0KFY7_9DINO</name>
<feature type="non-terminal residue" evidence="1">
    <location>
        <position position="119"/>
    </location>
</feature>
<evidence type="ECO:0000313" key="2">
    <source>
        <dbReference type="Proteomes" id="UP001642464"/>
    </source>
</evidence>
<comment type="caution">
    <text evidence="1">The sequence shown here is derived from an EMBL/GenBank/DDBJ whole genome shotgun (WGS) entry which is preliminary data.</text>
</comment>
<organism evidence="1 2">
    <name type="scientific">Durusdinium trenchii</name>
    <dbReference type="NCBI Taxonomy" id="1381693"/>
    <lineage>
        <taxon>Eukaryota</taxon>
        <taxon>Sar</taxon>
        <taxon>Alveolata</taxon>
        <taxon>Dinophyceae</taxon>
        <taxon>Suessiales</taxon>
        <taxon>Symbiodiniaceae</taxon>
        <taxon>Durusdinium</taxon>
    </lineage>
</organism>
<keyword evidence="2" id="KW-1185">Reference proteome</keyword>
<gene>
    <name evidence="1" type="ORF">SCF082_LOCUS16827</name>
</gene>
<dbReference type="EMBL" id="CAXAMM010011058">
    <property type="protein sequence ID" value="CAK9024894.1"/>
    <property type="molecule type" value="Genomic_DNA"/>
</dbReference>
<sequence>MAQQFGIGAGRVLLRCIGELTEEHSNERSSPAAEAGLRFIVLDMGGTRKGEAITRIAENILRNYRKYAVGLHAKLARKREGHGASSVGSLISLGRRLLSLDFVLYTILFQERVVPQTYL</sequence>
<accession>A0ABP0KFY7</accession>